<accession>A0ABV5VWD2</accession>
<dbReference type="PANTHER" id="PTHR43358">
    <property type="entry name" value="ALPHA/BETA-HYDROLASE"/>
    <property type="match status" value="1"/>
</dbReference>
<comment type="caution">
    <text evidence="2">The sequence shown here is derived from an EMBL/GenBank/DDBJ whole genome shotgun (WGS) entry which is preliminary data.</text>
</comment>
<dbReference type="Pfam" id="PF12146">
    <property type="entry name" value="Hydrolase_4"/>
    <property type="match status" value="1"/>
</dbReference>
<sequence length="314" mass="34432">MYVWIVVIVLAAITAASFYFYRVAVARTEKSFLVGNPDLNNVSGATVSSAVGTPSSGEAWWGKQAFAEWSLLSADGLKLHAYYLAAARPSDKTVILAHGYAGHAGMMGNLAEMYRDSLGFNVLIPDARGHGRSEGRYIGFGWPERKDYIGWIDKVVAYSGSREQIVLHGVSMGGATVMMTSGESLPPNVKAIVEDCGYTSVKAQLAYQMKRLYRLPSVPLMHATSLLTKIRAGYFFGEASALEQVKKSRTPTLFIHGDADLFVPTKMVYELFENGPAHKRLLVVPGAGHALARRVDPKRYDLEVARFIGTYVRL</sequence>
<keyword evidence="2" id="KW-0378">Hydrolase</keyword>
<proteinExistence type="predicted"/>
<reference evidence="2 3" key="1">
    <citation type="submission" date="2024-09" db="EMBL/GenBank/DDBJ databases">
        <authorList>
            <person name="Sun Q."/>
            <person name="Mori K."/>
        </authorList>
    </citation>
    <scope>NUCLEOTIDE SEQUENCE [LARGE SCALE GENOMIC DNA]</scope>
    <source>
        <strain evidence="2 3">JCM 12520</strain>
    </source>
</reference>
<protein>
    <submittedName>
        <fullName evidence="2">Alpha/beta hydrolase</fullName>
    </submittedName>
</protein>
<name>A0ABV5VWD2_9BACL</name>
<dbReference type="EMBL" id="JBHMAG010000009">
    <property type="protein sequence ID" value="MFB9752378.1"/>
    <property type="molecule type" value="Genomic_DNA"/>
</dbReference>
<evidence type="ECO:0000313" key="2">
    <source>
        <dbReference type="EMBL" id="MFB9752378.1"/>
    </source>
</evidence>
<dbReference type="InterPro" id="IPR029058">
    <property type="entry name" value="AB_hydrolase_fold"/>
</dbReference>
<dbReference type="Proteomes" id="UP001589619">
    <property type="component" value="Unassembled WGS sequence"/>
</dbReference>
<dbReference type="InterPro" id="IPR022742">
    <property type="entry name" value="Hydrolase_4"/>
</dbReference>
<dbReference type="Gene3D" id="3.40.50.1820">
    <property type="entry name" value="alpha/beta hydrolase"/>
    <property type="match status" value="1"/>
</dbReference>
<dbReference type="RefSeq" id="WP_344911425.1">
    <property type="nucleotide sequence ID" value="NZ_BAAAYO010000010.1"/>
</dbReference>
<dbReference type="InterPro" id="IPR052920">
    <property type="entry name" value="DNA-binding_regulatory"/>
</dbReference>
<evidence type="ECO:0000259" key="1">
    <source>
        <dbReference type="Pfam" id="PF12146"/>
    </source>
</evidence>
<dbReference type="GO" id="GO:0016787">
    <property type="term" value="F:hydrolase activity"/>
    <property type="evidence" value="ECO:0007669"/>
    <property type="project" value="UniProtKB-KW"/>
</dbReference>
<dbReference type="SUPFAM" id="SSF53474">
    <property type="entry name" value="alpha/beta-Hydrolases"/>
    <property type="match status" value="1"/>
</dbReference>
<gene>
    <name evidence="2" type="ORF">ACFFNY_12500</name>
</gene>
<dbReference type="PANTHER" id="PTHR43358:SF4">
    <property type="entry name" value="ALPHA_BETA HYDROLASE FOLD-1 DOMAIN-CONTAINING PROTEIN"/>
    <property type="match status" value="1"/>
</dbReference>
<feature type="domain" description="Serine aminopeptidase S33" evidence="1">
    <location>
        <begin position="90"/>
        <end position="204"/>
    </location>
</feature>
<organism evidence="2 3">
    <name type="scientific">Paenibacillus hodogayensis</name>
    <dbReference type="NCBI Taxonomy" id="279208"/>
    <lineage>
        <taxon>Bacteria</taxon>
        <taxon>Bacillati</taxon>
        <taxon>Bacillota</taxon>
        <taxon>Bacilli</taxon>
        <taxon>Bacillales</taxon>
        <taxon>Paenibacillaceae</taxon>
        <taxon>Paenibacillus</taxon>
    </lineage>
</organism>
<evidence type="ECO:0000313" key="3">
    <source>
        <dbReference type="Proteomes" id="UP001589619"/>
    </source>
</evidence>
<keyword evidence="3" id="KW-1185">Reference proteome</keyword>